<feature type="transmembrane region" description="Helical" evidence="1">
    <location>
        <begin position="152"/>
        <end position="177"/>
    </location>
</feature>
<keyword evidence="3" id="KW-1185">Reference proteome</keyword>
<gene>
    <name evidence="2" type="ORF">ALNOE001_06930</name>
</gene>
<evidence type="ECO:0000313" key="3">
    <source>
        <dbReference type="Proteomes" id="UP000253099"/>
    </source>
</evidence>
<organism evidence="2 3">
    <name type="scientific">Candidatus Methanobinarius endosymbioticus</name>
    <dbReference type="NCBI Taxonomy" id="2006182"/>
    <lineage>
        <taxon>Archaea</taxon>
        <taxon>Methanobacteriati</taxon>
        <taxon>Methanobacteriota</taxon>
        <taxon>Methanomada group</taxon>
        <taxon>Methanobacteria</taxon>
        <taxon>Methanobacteriales</taxon>
        <taxon>Methanobacteriaceae</taxon>
        <taxon>Candidatus Methanobinarius</taxon>
    </lineage>
</organism>
<reference evidence="2 3" key="1">
    <citation type="submission" date="2018-06" db="EMBL/GenBank/DDBJ databases">
        <title>Genomic insight into two independent archaeal endosymbiosis events.</title>
        <authorList>
            <person name="Lind A.E."/>
            <person name="Lewis W.H."/>
            <person name="Spang A."/>
            <person name="Guy L."/>
            <person name="Embley M.T."/>
            <person name="Ettema T.J.G."/>
        </authorList>
    </citation>
    <scope>NUCLEOTIDE SEQUENCE [LARGE SCALE GENOMIC DNA]</scope>
    <source>
        <strain evidence="2">NOE</strain>
    </source>
</reference>
<dbReference type="EMBL" id="NIZT01000019">
    <property type="protein sequence ID" value="RBQ23804.1"/>
    <property type="molecule type" value="Genomic_DNA"/>
</dbReference>
<dbReference type="InterPro" id="IPR017059">
    <property type="entry name" value="NiFe-hyd_3_EhaH_prd"/>
</dbReference>
<keyword evidence="1" id="KW-0812">Transmembrane</keyword>
<dbReference type="AlphaFoldDB" id="A0A366MDZ1"/>
<evidence type="ECO:0000256" key="1">
    <source>
        <dbReference type="SAM" id="Phobius"/>
    </source>
</evidence>
<feature type="transmembrane region" description="Helical" evidence="1">
    <location>
        <begin position="125"/>
        <end position="146"/>
    </location>
</feature>
<dbReference type="PIRSF" id="PIRSF036536">
    <property type="entry name" value="EhaH"/>
    <property type="match status" value="1"/>
</dbReference>
<sequence length="223" mass="23545">MDITTLGGNILGTIPLGDIVIYLTPFHLFMFVVVLIFTALIAMSRTETQVEAEFGTLKESKVSVGLSEFKTRRFLAIVCGLATAGAMITGDLFNITLFIALIGIVNVGIVSAVKQVDVLDAAYQYGIIAMISSLPLFGGAAMILAATGTLSLFVLSGIAATPMMIFGAILLLIGIAGETGIAPFFATKAEMFRTPGSPFILIIHLSSLMVIIRAIEVLLIIVT</sequence>
<dbReference type="Pfam" id="PF10125">
    <property type="entry name" value="NADHdeh_related"/>
    <property type="match status" value="1"/>
</dbReference>
<dbReference type="Proteomes" id="UP000253099">
    <property type="component" value="Unassembled WGS sequence"/>
</dbReference>
<keyword evidence="1" id="KW-1133">Transmembrane helix</keyword>
<accession>A0A366MDZ1</accession>
<keyword evidence="1" id="KW-0472">Membrane</keyword>
<comment type="caution">
    <text evidence="2">The sequence shown here is derived from an EMBL/GenBank/DDBJ whole genome shotgun (WGS) entry which is preliminary data.</text>
</comment>
<evidence type="ECO:0000313" key="2">
    <source>
        <dbReference type="EMBL" id="RBQ23804.1"/>
    </source>
</evidence>
<proteinExistence type="predicted"/>
<feature type="transmembrane region" description="Helical" evidence="1">
    <location>
        <begin position="20"/>
        <end position="42"/>
    </location>
</feature>
<protein>
    <submittedName>
        <fullName evidence="2">Uncharacterized protein</fullName>
    </submittedName>
</protein>
<feature type="transmembrane region" description="Helical" evidence="1">
    <location>
        <begin position="95"/>
        <end position="113"/>
    </location>
</feature>
<name>A0A366MDZ1_9EURY</name>
<feature type="transmembrane region" description="Helical" evidence="1">
    <location>
        <begin position="198"/>
        <end position="222"/>
    </location>
</feature>